<organism evidence="2 3">
    <name type="scientific">Rotaria magnacalcarata</name>
    <dbReference type="NCBI Taxonomy" id="392030"/>
    <lineage>
        <taxon>Eukaryota</taxon>
        <taxon>Metazoa</taxon>
        <taxon>Spiralia</taxon>
        <taxon>Gnathifera</taxon>
        <taxon>Rotifera</taxon>
        <taxon>Eurotatoria</taxon>
        <taxon>Bdelloidea</taxon>
        <taxon>Philodinida</taxon>
        <taxon>Philodinidae</taxon>
        <taxon>Rotaria</taxon>
    </lineage>
</organism>
<protein>
    <submittedName>
        <fullName evidence="2">Uncharacterized protein</fullName>
    </submittedName>
</protein>
<dbReference type="EMBL" id="CAJOBG010052509">
    <property type="protein sequence ID" value="CAF4495355.1"/>
    <property type="molecule type" value="Genomic_DNA"/>
</dbReference>
<reference evidence="2" key="1">
    <citation type="submission" date="2021-02" db="EMBL/GenBank/DDBJ databases">
        <authorList>
            <person name="Nowell W R."/>
        </authorList>
    </citation>
    <scope>NUCLEOTIDE SEQUENCE</scope>
</reference>
<evidence type="ECO:0000313" key="2">
    <source>
        <dbReference type="EMBL" id="CAF4495355.1"/>
    </source>
</evidence>
<evidence type="ECO:0000256" key="1">
    <source>
        <dbReference type="SAM" id="MobiDB-lite"/>
    </source>
</evidence>
<evidence type="ECO:0000313" key="3">
    <source>
        <dbReference type="Proteomes" id="UP000663866"/>
    </source>
</evidence>
<dbReference type="AlphaFoldDB" id="A0A820V5J4"/>
<keyword evidence="3" id="KW-1185">Reference proteome</keyword>
<gene>
    <name evidence="2" type="ORF">OVN521_LOCUS40430</name>
</gene>
<feature type="region of interest" description="Disordered" evidence="1">
    <location>
        <begin position="1"/>
        <end position="26"/>
    </location>
</feature>
<feature type="non-terminal residue" evidence="2">
    <location>
        <position position="26"/>
    </location>
</feature>
<proteinExistence type="predicted"/>
<accession>A0A820V5J4</accession>
<sequence>MYATCHPGSISYDDFHQSPRDLPTCR</sequence>
<comment type="caution">
    <text evidence="2">The sequence shown here is derived from an EMBL/GenBank/DDBJ whole genome shotgun (WGS) entry which is preliminary data.</text>
</comment>
<name>A0A820V5J4_9BILA</name>
<dbReference type="Proteomes" id="UP000663866">
    <property type="component" value="Unassembled WGS sequence"/>
</dbReference>